<evidence type="ECO:0000259" key="2">
    <source>
        <dbReference type="Pfam" id="PF11795"/>
    </source>
</evidence>
<dbReference type="InterPro" id="IPR014544">
    <property type="entry name" value="UCP028408"/>
</dbReference>
<organism evidence="3 4">
    <name type="scientific">Actinomyces marmotae</name>
    <dbReference type="NCBI Taxonomy" id="2737173"/>
    <lineage>
        <taxon>Bacteria</taxon>
        <taxon>Bacillati</taxon>
        <taxon>Actinomycetota</taxon>
        <taxon>Actinomycetes</taxon>
        <taxon>Actinomycetales</taxon>
        <taxon>Actinomycetaceae</taxon>
        <taxon>Actinomyces</taxon>
    </lineage>
</organism>
<evidence type="ECO:0000313" key="4">
    <source>
        <dbReference type="Proteomes" id="UP000504752"/>
    </source>
</evidence>
<dbReference type="Pfam" id="PF11795">
    <property type="entry name" value="DUF3322"/>
    <property type="match status" value="1"/>
</dbReference>
<evidence type="ECO:0000313" key="3">
    <source>
        <dbReference type="EMBL" id="QKD80439.1"/>
    </source>
</evidence>
<keyword evidence="4" id="KW-1185">Reference proteome</keyword>
<dbReference type="EMBL" id="CP053642">
    <property type="protein sequence ID" value="QKD80439.1"/>
    <property type="molecule type" value="Genomic_DNA"/>
</dbReference>
<dbReference type="Proteomes" id="UP000504752">
    <property type="component" value="Chromosome"/>
</dbReference>
<evidence type="ECO:0000259" key="1">
    <source>
        <dbReference type="Pfam" id="PF09983"/>
    </source>
</evidence>
<gene>
    <name evidence="3" type="ORF">HPC72_09660</name>
</gene>
<protein>
    <recommendedName>
        <fullName evidence="5">DUF3322 and DUF2220 domain-containing protein</fullName>
    </recommendedName>
</protein>
<feature type="domain" description="DUF3322" evidence="2">
    <location>
        <begin position="4"/>
        <end position="201"/>
    </location>
</feature>
<accession>A0A6M8B0G4</accession>
<dbReference type="KEGG" id="amam:HPC72_09660"/>
<dbReference type="InterPro" id="IPR024534">
    <property type="entry name" value="JetD_C"/>
</dbReference>
<evidence type="ECO:0008006" key="5">
    <source>
        <dbReference type="Google" id="ProtNLM"/>
    </source>
</evidence>
<dbReference type="Pfam" id="PF09983">
    <property type="entry name" value="JetD_C"/>
    <property type="match status" value="1"/>
</dbReference>
<sequence>MRGPAELAARAAVRYQRVYAAWAANPDQARAEVLPLSLDPPTHDLALADVDGVAAWIAAWRQWERSAPGTVIWEGRRWASLGTQHLPVRAQLVGADAIASAAGRAGHWGLASSRAGMIVGMLEALGVGPTGLSGQGGAAEAVAAVIGEVVEYEDDDVERLVAAVAWLASHPASGLYLRQLPIAGLDTKWLERHRRVVQRLLGAARGGGLPVESGLGLRRPPTTVRVRILDPGLAAGGLRDVEAPVEEISRMWADRAGFIDVIAVENLATFLALEERPRTVAVWGAGDKIVQTLPLLSWARRARRVAYWGDLDADGMRILACLSQRLPGIVPVLMDAPTLERWRCLAVADPGKRVSRDGPQPEGLGYEQMRAWRMIIDWGLSLEQERLPWDEATSALSLALA</sequence>
<dbReference type="PIRSF" id="PIRSF028408">
    <property type="entry name" value="UCP028408"/>
    <property type="match status" value="1"/>
</dbReference>
<dbReference type="InterPro" id="IPR024537">
    <property type="entry name" value="DUF3322"/>
</dbReference>
<dbReference type="AlphaFoldDB" id="A0A6M8B0G4"/>
<dbReference type="RefSeq" id="WP_159522398.1">
    <property type="nucleotide sequence ID" value="NZ_CP053642.1"/>
</dbReference>
<name>A0A6M8B0G4_9ACTO</name>
<feature type="domain" description="Wadjet protein JetD C-terminal" evidence="1">
    <location>
        <begin position="216"/>
        <end position="395"/>
    </location>
</feature>
<proteinExistence type="predicted"/>
<reference evidence="3 4" key="1">
    <citation type="submission" date="2020-05" db="EMBL/GenBank/DDBJ databases">
        <title>Actinomyces sp. zg-325.</title>
        <authorList>
            <person name="Yang C."/>
        </authorList>
    </citation>
    <scope>NUCLEOTIDE SEQUENCE [LARGE SCALE GENOMIC DNA]</scope>
    <source>
        <strain evidence="4">zg-325</strain>
    </source>
</reference>